<reference evidence="5" key="1">
    <citation type="journal article" date="2019" name="Environ. Microbiol.">
        <title>Fungal ecological strategies reflected in gene transcription - a case study of two litter decomposers.</title>
        <authorList>
            <person name="Barbi F."/>
            <person name="Kohler A."/>
            <person name="Barry K."/>
            <person name="Baskaran P."/>
            <person name="Daum C."/>
            <person name="Fauchery L."/>
            <person name="Ihrmark K."/>
            <person name="Kuo A."/>
            <person name="LaButti K."/>
            <person name="Lipzen A."/>
            <person name="Morin E."/>
            <person name="Grigoriev I.V."/>
            <person name="Henrissat B."/>
            <person name="Lindahl B."/>
            <person name="Martin F."/>
        </authorList>
    </citation>
    <scope>NUCLEOTIDE SEQUENCE</scope>
    <source>
        <strain evidence="5">JB14</strain>
    </source>
</reference>
<evidence type="ECO:0000313" key="5">
    <source>
        <dbReference type="EMBL" id="KAE9392937.1"/>
    </source>
</evidence>
<dbReference type="InterPro" id="IPR001965">
    <property type="entry name" value="Znf_PHD"/>
</dbReference>
<organism evidence="5 6">
    <name type="scientific">Gymnopus androsaceus JB14</name>
    <dbReference type="NCBI Taxonomy" id="1447944"/>
    <lineage>
        <taxon>Eukaryota</taxon>
        <taxon>Fungi</taxon>
        <taxon>Dikarya</taxon>
        <taxon>Basidiomycota</taxon>
        <taxon>Agaricomycotina</taxon>
        <taxon>Agaricomycetes</taxon>
        <taxon>Agaricomycetidae</taxon>
        <taxon>Agaricales</taxon>
        <taxon>Marasmiineae</taxon>
        <taxon>Omphalotaceae</taxon>
        <taxon>Gymnopus</taxon>
    </lineage>
</organism>
<dbReference type="SMART" id="SM00249">
    <property type="entry name" value="PHD"/>
    <property type="match status" value="1"/>
</dbReference>
<evidence type="ECO:0000313" key="6">
    <source>
        <dbReference type="Proteomes" id="UP000799118"/>
    </source>
</evidence>
<evidence type="ECO:0000256" key="3">
    <source>
        <dbReference type="ARBA" id="ARBA00022833"/>
    </source>
</evidence>
<dbReference type="Proteomes" id="UP000799118">
    <property type="component" value="Unassembled WGS sequence"/>
</dbReference>
<keyword evidence="2" id="KW-0863">Zinc-finger</keyword>
<protein>
    <recommendedName>
        <fullName evidence="4">Zinc finger PHD-type domain-containing protein</fullName>
    </recommendedName>
</protein>
<dbReference type="GO" id="GO:0008270">
    <property type="term" value="F:zinc ion binding"/>
    <property type="evidence" value="ECO:0007669"/>
    <property type="project" value="UniProtKB-KW"/>
</dbReference>
<evidence type="ECO:0000256" key="1">
    <source>
        <dbReference type="ARBA" id="ARBA00022723"/>
    </source>
</evidence>
<dbReference type="InterPro" id="IPR013083">
    <property type="entry name" value="Znf_RING/FYVE/PHD"/>
</dbReference>
<dbReference type="OrthoDB" id="3267958at2759"/>
<proteinExistence type="predicted"/>
<name>A0A6A4H6Y7_9AGAR</name>
<dbReference type="AlphaFoldDB" id="A0A6A4H6Y7"/>
<keyword evidence="6" id="KW-1185">Reference proteome</keyword>
<sequence>MFSNMKVLISRAHKVSLNLQNFVHGEEWIKSFSKTSAPEFKSEECGQSDQLVYEYNPRNSAEFGLDLDANTDAMGEPSRRSSQKRKRIELPGLSDCICGTTVSAEDNAAQRAVQCQTKGCKTVWYHMECVSLHFYTKTWTCEACSSSGNGKRR</sequence>
<dbReference type="SUPFAM" id="SSF57903">
    <property type="entry name" value="FYVE/PHD zinc finger"/>
    <property type="match status" value="1"/>
</dbReference>
<dbReference type="PROSITE" id="PS01359">
    <property type="entry name" value="ZF_PHD_1"/>
    <property type="match status" value="1"/>
</dbReference>
<dbReference type="InterPro" id="IPR011011">
    <property type="entry name" value="Znf_FYVE_PHD"/>
</dbReference>
<dbReference type="Gene3D" id="3.30.40.10">
    <property type="entry name" value="Zinc/RING finger domain, C3HC4 (zinc finger)"/>
    <property type="match status" value="1"/>
</dbReference>
<dbReference type="EMBL" id="ML769584">
    <property type="protein sequence ID" value="KAE9392937.1"/>
    <property type="molecule type" value="Genomic_DNA"/>
</dbReference>
<accession>A0A6A4H6Y7</accession>
<feature type="domain" description="Zinc finger PHD-type" evidence="4">
    <location>
        <begin position="95"/>
        <end position="145"/>
    </location>
</feature>
<keyword evidence="1" id="KW-0479">Metal-binding</keyword>
<gene>
    <name evidence="5" type="ORF">BT96DRAFT_887617</name>
</gene>
<dbReference type="InterPro" id="IPR019786">
    <property type="entry name" value="Zinc_finger_PHD-type_CS"/>
</dbReference>
<keyword evidence="3" id="KW-0862">Zinc</keyword>
<evidence type="ECO:0000256" key="2">
    <source>
        <dbReference type="ARBA" id="ARBA00022771"/>
    </source>
</evidence>
<evidence type="ECO:0000259" key="4">
    <source>
        <dbReference type="SMART" id="SM00249"/>
    </source>
</evidence>